<dbReference type="Proteomes" id="UP000827986">
    <property type="component" value="Unassembled WGS sequence"/>
</dbReference>
<dbReference type="PANTHER" id="PTHR45913:SF5">
    <property type="entry name" value="GENERAL TRANSCRIPTION FACTOR II-I REPEAT DOMAIN-CONTAINING PROTEIN 2A-LIKE PROTEIN"/>
    <property type="match status" value="1"/>
</dbReference>
<evidence type="ECO:0000259" key="1">
    <source>
        <dbReference type="Pfam" id="PF05699"/>
    </source>
</evidence>
<evidence type="ECO:0000313" key="3">
    <source>
        <dbReference type="Proteomes" id="UP000827986"/>
    </source>
</evidence>
<dbReference type="PANTHER" id="PTHR45913">
    <property type="entry name" value="EPM2A-INTERACTING PROTEIN 1"/>
    <property type="match status" value="1"/>
</dbReference>
<keyword evidence="3" id="KW-1185">Reference proteome</keyword>
<organism evidence="2 3">
    <name type="scientific">Mauremys mutica</name>
    <name type="common">yellowpond turtle</name>
    <dbReference type="NCBI Taxonomy" id="74926"/>
    <lineage>
        <taxon>Eukaryota</taxon>
        <taxon>Metazoa</taxon>
        <taxon>Chordata</taxon>
        <taxon>Craniata</taxon>
        <taxon>Vertebrata</taxon>
        <taxon>Euteleostomi</taxon>
        <taxon>Archelosauria</taxon>
        <taxon>Testudinata</taxon>
        <taxon>Testudines</taxon>
        <taxon>Cryptodira</taxon>
        <taxon>Durocryptodira</taxon>
        <taxon>Testudinoidea</taxon>
        <taxon>Geoemydidae</taxon>
        <taxon>Geoemydinae</taxon>
        <taxon>Mauremys</taxon>
    </lineage>
</organism>
<gene>
    <name evidence="2" type="ORF">KIL84_010057</name>
</gene>
<name>A0A9D3XN51_9SAUR</name>
<dbReference type="EMBL" id="JAHDVG010000467">
    <property type="protein sequence ID" value="KAH1182303.1"/>
    <property type="molecule type" value="Genomic_DNA"/>
</dbReference>
<evidence type="ECO:0000313" key="2">
    <source>
        <dbReference type="EMBL" id="KAH1182303.1"/>
    </source>
</evidence>
<dbReference type="AlphaFoldDB" id="A0A9D3XN51"/>
<feature type="domain" description="HAT C-terminal dimerisation" evidence="1">
    <location>
        <begin position="25"/>
        <end position="80"/>
    </location>
</feature>
<reference evidence="2" key="1">
    <citation type="submission" date="2021-09" db="EMBL/GenBank/DDBJ databases">
        <title>The genome of Mauremys mutica provides insights into the evolution of semi-aquatic lifestyle.</title>
        <authorList>
            <person name="Gong S."/>
            <person name="Gao Y."/>
        </authorList>
    </citation>
    <scope>NUCLEOTIDE SEQUENCE</scope>
    <source>
        <strain evidence="2">MM-2020</strain>
        <tissue evidence="2">Muscle</tissue>
    </source>
</reference>
<proteinExistence type="predicted"/>
<comment type="caution">
    <text evidence="2">The sequence shown here is derived from an EMBL/GenBank/DDBJ whole genome shotgun (WGS) entry which is preliminary data.</text>
</comment>
<dbReference type="GO" id="GO:0046983">
    <property type="term" value="F:protein dimerization activity"/>
    <property type="evidence" value="ECO:0007669"/>
    <property type="project" value="InterPro"/>
</dbReference>
<sequence length="113" mass="13244">MQMELVEVQCDIILKPKYTNVGIPEFYQFLSQERFPMLFSASTRLMALFGSTYICEQFFSSMKINKSVLRSRLTDEHLQATLRLVSSQDIKRVALVDEKRWQLSGQKRNDCQN</sequence>
<dbReference type="Pfam" id="PF05699">
    <property type="entry name" value="Dimer_Tnp_hAT"/>
    <property type="match status" value="1"/>
</dbReference>
<accession>A0A9D3XN51</accession>
<protein>
    <recommendedName>
        <fullName evidence="1">HAT C-terminal dimerisation domain-containing protein</fullName>
    </recommendedName>
</protein>
<dbReference type="InterPro" id="IPR008906">
    <property type="entry name" value="HATC_C_dom"/>
</dbReference>